<feature type="compositionally biased region" description="Polar residues" evidence="1">
    <location>
        <begin position="899"/>
        <end position="916"/>
    </location>
</feature>
<dbReference type="InterPro" id="IPR027417">
    <property type="entry name" value="P-loop_NTPase"/>
</dbReference>
<keyword evidence="3" id="KW-1185">Reference proteome</keyword>
<feature type="compositionally biased region" description="Basic and acidic residues" evidence="1">
    <location>
        <begin position="1180"/>
        <end position="1196"/>
    </location>
</feature>
<feature type="compositionally biased region" description="Basic and acidic residues" evidence="1">
    <location>
        <begin position="863"/>
        <end position="894"/>
    </location>
</feature>
<accession>A0AA38IGM1</accession>
<feature type="compositionally biased region" description="Basic residues" evidence="1">
    <location>
        <begin position="997"/>
        <end position="1014"/>
    </location>
</feature>
<dbReference type="EMBL" id="JALNTZ010000004">
    <property type="protein sequence ID" value="KAJ3655980.1"/>
    <property type="molecule type" value="Genomic_DNA"/>
</dbReference>
<dbReference type="CDD" id="cd00882">
    <property type="entry name" value="Ras_like_GTPase"/>
    <property type="match status" value="1"/>
</dbReference>
<organism evidence="2 3">
    <name type="scientific">Zophobas morio</name>
    <dbReference type="NCBI Taxonomy" id="2755281"/>
    <lineage>
        <taxon>Eukaryota</taxon>
        <taxon>Metazoa</taxon>
        <taxon>Ecdysozoa</taxon>
        <taxon>Arthropoda</taxon>
        <taxon>Hexapoda</taxon>
        <taxon>Insecta</taxon>
        <taxon>Pterygota</taxon>
        <taxon>Neoptera</taxon>
        <taxon>Endopterygota</taxon>
        <taxon>Coleoptera</taxon>
        <taxon>Polyphaga</taxon>
        <taxon>Cucujiformia</taxon>
        <taxon>Tenebrionidae</taxon>
        <taxon>Zophobas</taxon>
    </lineage>
</organism>
<feature type="compositionally biased region" description="Basic residues" evidence="1">
    <location>
        <begin position="1024"/>
        <end position="1042"/>
    </location>
</feature>
<comment type="caution">
    <text evidence="2">The sequence shown here is derived from an EMBL/GenBank/DDBJ whole genome shotgun (WGS) entry which is preliminary data.</text>
</comment>
<dbReference type="Gene3D" id="3.40.50.300">
    <property type="entry name" value="P-loop containing nucleotide triphosphate hydrolases"/>
    <property type="match status" value="2"/>
</dbReference>
<feature type="region of interest" description="Disordered" evidence="1">
    <location>
        <begin position="786"/>
        <end position="1385"/>
    </location>
</feature>
<feature type="compositionally biased region" description="Basic and acidic residues" evidence="1">
    <location>
        <begin position="843"/>
        <end position="855"/>
    </location>
</feature>
<feature type="compositionally biased region" description="Basic and acidic residues" evidence="1">
    <location>
        <begin position="1312"/>
        <end position="1326"/>
    </location>
</feature>
<evidence type="ECO:0000313" key="3">
    <source>
        <dbReference type="Proteomes" id="UP001168821"/>
    </source>
</evidence>
<feature type="compositionally biased region" description="Basic and acidic residues" evidence="1">
    <location>
        <begin position="1103"/>
        <end position="1113"/>
    </location>
</feature>
<evidence type="ECO:0000256" key="1">
    <source>
        <dbReference type="SAM" id="MobiDB-lite"/>
    </source>
</evidence>
<name>A0AA38IGM1_9CUCU</name>
<feature type="compositionally biased region" description="Basic and acidic residues" evidence="1">
    <location>
        <begin position="943"/>
        <end position="957"/>
    </location>
</feature>
<proteinExistence type="predicted"/>
<dbReference type="PANTHER" id="PTHR32046:SF11">
    <property type="entry name" value="IMMUNE-ASSOCIATED NUCLEOTIDE-BINDING PROTEIN 10-LIKE"/>
    <property type="match status" value="1"/>
</dbReference>
<protein>
    <recommendedName>
        <fullName evidence="4">G domain-containing protein</fullName>
    </recommendedName>
</protein>
<dbReference type="PANTHER" id="PTHR32046">
    <property type="entry name" value="G DOMAIN-CONTAINING PROTEIN"/>
    <property type="match status" value="1"/>
</dbReference>
<feature type="compositionally biased region" description="Low complexity" evidence="1">
    <location>
        <begin position="1057"/>
        <end position="1078"/>
    </location>
</feature>
<feature type="compositionally biased region" description="Low complexity" evidence="1">
    <location>
        <begin position="1339"/>
        <end position="1350"/>
    </location>
</feature>
<feature type="compositionally biased region" description="Basic and acidic residues" evidence="1">
    <location>
        <begin position="1234"/>
        <end position="1245"/>
    </location>
</feature>
<evidence type="ECO:0000313" key="2">
    <source>
        <dbReference type="EMBL" id="KAJ3655980.1"/>
    </source>
</evidence>
<sequence length="1385" mass="159258">MWSIFNPFMIDFNPRSDINLLLLGETGAGKSTLINSISNYFNYPNFKEAQKEKIDILIPVLLNTMESSNVSSQNEDKLHGENKRTTQYGKVYLFPIKMDDKTFDLKLIDTPGIEDRRGMEQNNLILDNILAYLKRQGKLHAICLVLKANQTRITNSVEYYLKYILTRLDERPSQNIIFITTYSKAAGYTAGETKHHCLIPLVKNIQSKPPHVSIPLSDNNIFAVDNEAFNALLAMQDGNYYHQQAMEGFEQSWNVSSKEIQRLLRYIVGGCRNALLRTHVVESINSQTESRPFSLPEESPTTVDEINLLLFGETGVGKSTLINSILNYFIYPNFKDAQKGKIDILIPKRLRLTEDSSESATQRVKVYSFPIQMCQKIFNLRLIDTPSVEDSRGIVQNNINMDNIFAYVATLKKLHGICFVLKSHGRRFNKFQEYCLKQILTRLDKSASQNIIFITTYSIFYPDEVKKTRERVLVPLVRNILSKPPHVSIPLNDNNIFTLNNETTQVLLKLQEGGYHSPYILNRFAQSWDVSSKEFQRLLTYIIGDLKDDPLEPHEVESTVNINEARFLVEQLTASNTKLSELIKDIIRLLDGCKKHLDLVDQEKKNAIRSKDDVRIHLEEMIKDLSKRRSELEEEGETISKIIAKFSYFLQEHALMPFNDTYNDYIEQLIKNEKKDKKNIYKHKKLLRQHQNLQKTVQESAKKFQKEAASSNLTAQEIQNSITELYSLKHMGKSIRELTEKSWICRDKAQKKRSKSRKDLNTDSQQASQDDLQKITLAADDMQTELANSEDGSKEHQKTEHSELNESETISKDVESATHKESPENELVYKVTYTYRTNDSEDDKSLKPRTDDASNSRHNTGLRPEKPSPERTYNDPREPRHSDARYHSEEDNRLAEASGSRNHPTRSNFSPRSTSPGRYHYTTERKSHRRDHRTHYSPRRYRRPSESHDSSDRDFRRSSRRHTTRYTDESESYDSDDNPSRNRTRSKSYKDYDSSHDRHKKSRHVKNKSSRRRRSSDEDTIREKKSHRRQHKGKRSSRRHRRSNESYDSDDDESRRSSSSGSASSARSFDSRSSNSHDNQSDGSLGSENSVDSSKQTGSKSYKVNDSDDDRPKKTNRAKNNSSRQARDVEYDDTTTGTKSRNKTDKKLEDSSWQRHHRSESYDSDNCDHIKSSRKGHTTTSKDKSSVKHHLDDRSTKNPVKQSKNPKKSKSANKNHDSDADRPTQSSKSGRNVPKADSETRDHKSTRSSRSKHAKPADSKTPRKSSPVDKSNERDTYDTKLSRKERGTKEREFESQKNPKSEENLSDSSSSDELRDTKPEKQKESKSGSSQNAKRYEVSSTSTSSNGSSSFETHTVVAKNSESSESDSESYEGTESGGDFETVLS</sequence>
<dbReference type="Proteomes" id="UP001168821">
    <property type="component" value="Unassembled WGS sequence"/>
</dbReference>
<feature type="compositionally biased region" description="Basic residues" evidence="1">
    <location>
        <begin position="926"/>
        <end position="942"/>
    </location>
</feature>
<feature type="compositionally biased region" description="Basic and acidic residues" evidence="1">
    <location>
        <begin position="1255"/>
        <end position="1303"/>
    </location>
</feature>
<evidence type="ECO:0008006" key="4">
    <source>
        <dbReference type="Google" id="ProtNLM"/>
    </source>
</evidence>
<dbReference type="PROSITE" id="PS00675">
    <property type="entry name" value="SIGMA54_INTERACT_1"/>
    <property type="match status" value="2"/>
</dbReference>
<dbReference type="SUPFAM" id="SSF52540">
    <property type="entry name" value="P-loop containing nucleoside triphosphate hydrolases"/>
    <property type="match status" value="2"/>
</dbReference>
<dbReference type="InterPro" id="IPR025662">
    <property type="entry name" value="Sigma_54_int_dom_ATP-bd_1"/>
</dbReference>
<reference evidence="2" key="1">
    <citation type="journal article" date="2023" name="G3 (Bethesda)">
        <title>Whole genome assemblies of Zophobas morio and Tenebrio molitor.</title>
        <authorList>
            <person name="Kaur S."/>
            <person name="Stinson S.A."/>
            <person name="diCenzo G.C."/>
        </authorList>
    </citation>
    <scope>NUCLEOTIDE SEQUENCE</scope>
    <source>
        <strain evidence="2">QUZm001</strain>
    </source>
</reference>
<feature type="compositionally biased region" description="Basic and acidic residues" evidence="1">
    <location>
        <begin position="1142"/>
        <end position="1153"/>
    </location>
</feature>
<gene>
    <name evidence="2" type="ORF">Zmor_015087</name>
</gene>
<feature type="compositionally biased region" description="Basic and acidic residues" evidence="1">
    <location>
        <begin position="791"/>
        <end position="823"/>
    </location>
</feature>
<feature type="region of interest" description="Disordered" evidence="1">
    <location>
        <begin position="749"/>
        <end position="771"/>
    </location>
</feature>
<feature type="compositionally biased region" description="Polar residues" evidence="1">
    <location>
        <begin position="1081"/>
        <end position="1102"/>
    </location>
</feature>
<feature type="compositionally biased region" description="Basic residues" evidence="1">
    <location>
        <begin position="1204"/>
        <end position="1213"/>
    </location>
</feature>